<dbReference type="InterPro" id="IPR012337">
    <property type="entry name" value="RNaseH-like_sf"/>
</dbReference>
<gene>
    <name evidence="2" type="ORF">pVir_116</name>
</gene>
<feature type="domain" description="Integrase catalytic" evidence="1">
    <location>
        <begin position="104"/>
        <end position="169"/>
    </location>
</feature>
<dbReference type="InterPro" id="IPR050900">
    <property type="entry name" value="Transposase_IS3/IS150/IS904"/>
</dbReference>
<organism evidence="2">
    <name type="scientific">Escherichia coli Vir68</name>
    <dbReference type="NCBI Taxonomy" id="563770"/>
    <lineage>
        <taxon>Bacteria</taxon>
        <taxon>Pseudomonadati</taxon>
        <taxon>Pseudomonadota</taxon>
        <taxon>Gammaproteobacteria</taxon>
        <taxon>Enterobacterales</taxon>
        <taxon>Enterobacteriaceae</taxon>
        <taxon>Escherichia</taxon>
    </lineage>
</organism>
<dbReference type="InterPro" id="IPR001584">
    <property type="entry name" value="Integrase_cat-core"/>
</dbReference>
<name>C5ZZR1_ECOLX</name>
<reference evidence="2" key="1">
    <citation type="journal article" date="2010" name="Vet. Microbiol.">
        <title>Pyrosequencing of the Vir plasmid of necrotoxigenic Escherichia coli.</title>
        <authorList>
            <person name="Johnson T.J."/>
            <person name="DebRoy C."/>
            <person name="Belton S."/>
            <person name="Williams M.L."/>
            <person name="Lawrence M."/>
            <person name="Nolan L.K."/>
            <person name="Thorsness J.L."/>
        </authorList>
    </citation>
    <scope>NUCLEOTIDE SEQUENCE [LARGE SCALE GENOMIC DNA]</scope>
    <source>
        <strain evidence="2">Vir68</strain>
        <plasmid evidence="2">pVir68</plasmid>
    </source>
</reference>
<accession>C5ZZR1</accession>
<dbReference type="AlphaFoldDB" id="C5ZZR1"/>
<dbReference type="GO" id="GO:0003676">
    <property type="term" value="F:nucleic acid binding"/>
    <property type="evidence" value="ECO:0007669"/>
    <property type="project" value="InterPro"/>
</dbReference>
<dbReference type="Gene3D" id="3.30.420.10">
    <property type="entry name" value="Ribonuclease H-like superfamily/Ribonuclease H"/>
    <property type="match status" value="1"/>
</dbReference>
<dbReference type="PANTHER" id="PTHR46889">
    <property type="entry name" value="TRANSPOSASE INSF FOR INSERTION SEQUENCE IS3B-RELATED"/>
    <property type="match status" value="1"/>
</dbReference>
<evidence type="ECO:0000313" key="2">
    <source>
        <dbReference type="EMBL" id="ACT33575.1"/>
    </source>
</evidence>
<dbReference type="Pfam" id="PF13683">
    <property type="entry name" value="rve_3"/>
    <property type="match status" value="1"/>
</dbReference>
<protein>
    <recommendedName>
        <fullName evidence="1">Integrase catalytic domain-containing protein</fullName>
    </recommendedName>
</protein>
<keyword evidence="2" id="KW-0614">Plasmid</keyword>
<geneLocation type="plasmid" evidence="2">
    <name>pVir68</name>
</geneLocation>
<proteinExistence type="predicted"/>
<dbReference type="PANTHER" id="PTHR46889:SF4">
    <property type="entry name" value="TRANSPOSASE INSO FOR INSERTION SEQUENCE ELEMENT IS911B-RELATED"/>
    <property type="match status" value="1"/>
</dbReference>
<dbReference type="EMBL" id="CP001162">
    <property type="protein sequence ID" value="ACT33575.1"/>
    <property type="molecule type" value="Genomic_DNA"/>
</dbReference>
<dbReference type="GO" id="GO:0015074">
    <property type="term" value="P:DNA integration"/>
    <property type="evidence" value="ECO:0007669"/>
    <property type="project" value="InterPro"/>
</dbReference>
<dbReference type="SUPFAM" id="SSF53098">
    <property type="entry name" value="Ribonuclease H-like"/>
    <property type="match status" value="1"/>
</dbReference>
<dbReference type="InterPro" id="IPR036397">
    <property type="entry name" value="RNaseH_sf"/>
</dbReference>
<evidence type="ECO:0000259" key="1">
    <source>
        <dbReference type="Pfam" id="PF13683"/>
    </source>
</evidence>
<sequence length="198" mass="22697">MTGFCYPAELRLSAAAVLLWCQSQPGCQLPSIFKIMCVTDTGNQRTGSVGATPFRGQFGYRELLLLLRAVWNEKCSSNNLVLHSDNGGPMRSYTLLAKMYAFGVLSSYSRPRVSNDNPYSESLFRTLKYCPWWPENGFRTIDDARVWVNRFVNWYNFEHKHSGIKYVTPAECHQGNDMKILAARKAVYQLAREQHPER</sequence>